<dbReference type="Proteomes" id="UP000620124">
    <property type="component" value="Unassembled WGS sequence"/>
</dbReference>
<feature type="binding site" description="axial binding residue" evidence="9">
    <location>
        <position position="471"/>
    </location>
    <ligand>
        <name>heme</name>
        <dbReference type="ChEBI" id="CHEBI:30413"/>
    </ligand>
    <ligandPart>
        <name>Fe</name>
        <dbReference type="ChEBI" id="CHEBI:18248"/>
    </ligandPart>
</feature>
<comment type="similarity">
    <text evidence="3">Belongs to the cytochrome P450 family.</text>
</comment>
<dbReference type="PANTHER" id="PTHR46300">
    <property type="entry name" value="P450, PUTATIVE (EUROFUNG)-RELATED-RELATED"/>
    <property type="match status" value="1"/>
</dbReference>
<evidence type="ECO:0000313" key="11">
    <source>
        <dbReference type="EMBL" id="KAF7334997.1"/>
    </source>
</evidence>
<dbReference type="CDD" id="cd11065">
    <property type="entry name" value="CYP64-like"/>
    <property type="match status" value="1"/>
</dbReference>
<evidence type="ECO:0000256" key="6">
    <source>
        <dbReference type="ARBA" id="ARBA00023002"/>
    </source>
</evidence>
<dbReference type="PRINTS" id="PR00463">
    <property type="entry name" value="EP450I"/>
</dbReference>
<evidence type="ECO:0000256" key="2">
    <source>
        <dbReference type="ARBA" id="ARBA00005179"/>
    </source>
</evidence>
<dbReference type="Gene3D" id="1.10.630.10">
    <property type="entry name" value="Cytochrome P450"/>
    <property type="match status" value="1"/>
</dbReference>
<keyword evidence="10" id="KW-0472">Membrane</keyword>
<protein>
    <submittedName>
        <fullName evidence="11">Cytochrome P450</fullName>
    </submittedName>
</protein>
<comment type="cofactor">
    <cofactor evidence="1 9">
        <name>heme</name>
        <dbReference type="ChEBI" id="CHEBI:30413"/>
    </cofactor>
</comment>
<keyword evidence="4 9" id="KW-0349">Heme</keyword>
<evidence type="ECO:0000256" key="1">
    <source>
        <dbReference type="ARBA" id="ARBA00001971"/>
    </source>
</evidence>
<keyword evidence="10" id="KW-0812">Transmembrane</keyword>
<evidence type="ECO:0000256" key="9">
    <source>
        <dbReference type="PIRSR" id="PIRSR602401-1"/>
    </source>
</evidence>
<proteinExistence type="inferred from homology"/>
<organism evidence="11 12">
    <name type="scientific">Mycena venus</name>
    <dbReference type="NCBI Taxonomy" id="2733690"/>
    <lineage>
        <taxon>Eukaryota</taxon>
        <taxon>Fungi</taxon>
        <taxon>Dikarya</taxon>
        <taxon>Basidiomycota</taxon>
        <taxon>Agaricomycotina</taxon>
        <taxon>Agaricomycetes</taxon>
        <taxon>Agaricomycetidae</taxon>
        <taxon>Agaricales</taxon>
        <taxon>Marasmiineae</taxon>
        <taxon>Mycenaceae</taxon>
        <taxon>Mycena</taxon>
    </lineage>
</organism>
<dbReference type="GO" id="GO:0005506">
    <property type="term" value="F:iron ion binding"/>
    <property type="evidence" value="ECO:0007669"/>
    <property type="project" value="InterPro"/>
</dbReference>
<dbReference type="GO" id="GO:0004497">
    <property type="term" value="F:monooxygenase activity"/>
    <property type="evidence" value="ECO:0007669"/>
    <property type="project" value="UniProtKB-KW"/>
</dbReference>
<dbReference type="Pfam" id="PF00067">
    <property type="entry name" value="p450"/>
    <property type="match status" value="1"/>
</dbReference>
<dbReference type="OrthoDB" id="2789670at2759"/>
<keyword evidence="7 9" id="KW-0408">Iron</keyword>
<reference evidence="11" key="1">
    <citation type="submission" date="2020-05" db="EMBL/GenBank/DDBJ databases">
        <title>Mycena genomes resolve the evolution of fungal bioluminescence.</title>
        <authorList>
            <person name="Tsai I.J."/>
        </authorList>
    </citation>
    <scope>NUCLEOTIDE SEQUENCE</scope>
    <source>
        <strain evidence="11">CCC161011</strain>
    </source>
</reference>
<dbReference type="GO" id="GO:0020037">
    <property type="term" value="F:heme binding"/>
    <property type="evidence" value="ECO:0007669"/>
    <property type="project" value="InterPro"/>
</dbReference>
<gene>
    <name evidence="11" type="ORF">MVEN_02249900</name>
</gene>
<dbReference type="InterPro" id="IPR001128">
    <property type="entry name" value="Cyt_P450"/>
</dbReference>
<dbReference type="SUPFAM" id="SSF48264">
    <property type="entry name" value="Cytochrome P450"/>
    <property type="match status" value="1"/>
</dbReference>
<evidence type="ECO:0000256" key="5">
    <source>
        <dbReference type="ARBA" id="ARBA00022723"/>
    </source>
</evidence>
<dbReference type="EMBL" id="JACAZI010000025">
    <property type="protein sequence ID" value="KAF7334997.1"/>
    <property type="molecule type" value="Genomic_DNA"/>
</dbReference>
<dbReference type="PRINTS" id="PR00385">
    <property type="entry name" value="P450"/>
</dbReference>
<accession>A0A8H6X5S2</accession>
<evidence type="ECO:0000256" key="4">
    <source>
        <dbReference type="ARBA" id="ARBA00022617"/>
    </source>
</evidence>
<name>A0A8H6X5S2_9AGAR</name>
<evidence type="ECO:0000256" key="8">
    <source>
        <dbReference type="ARBA" id="ARBA00023033"/>
    </source>
</evidence>
<keyword evidence="12" id="KW-1185">Reference proteome</keyword>
<keyword evidence="5 9" id="KW-0479">Metal-binding</keyword>
<dbReference type="PANTHER" id="PTHR46300:SF7">
    <property type="entry name" value="P450, PUTATIVE (EUROFUNG)-RELATED"/>
    <property type="match status" value="1"/>
</dbReference>
<keyword evidence="6" id="KW-0560">Oxidoreductase</keyword>
<evidence type="ECO:0000256" key="10">
    <source>
        <dbReference type="SAM" id="Phobius"/>
    </source>
</evidence>
<dbReference type="InterPro" id="IPR050364">
    <property type="entry name" value="Cytochrome_P450_fung"/>
</dbReference>
<comment type="pathway">
    <text evidence="2">Secondary metabolite biosynthesis.</text>
</comment>
<evidence type="ECO:0000256" key="7">
    <source>
        <dbReference type="ARBA" id="ARBA00023004"/>
    </source>
</evidence>
<sequence length="532" mass="60190">MNYRWAAGIRRPVELTRLRTSHCFLRTLRVLPETRPLPETPIIMPALVLPFILAAVSLVYFYIARPRRPPGPRPLPFIGNLLQMPKDHEWRTFSEWAKKYGDCVYLRVLGQPIIILGSLKAAHDLLNQRSAIYSSRPRLVMAGDLIGFDQGLALMPYSSRFLSLRRLIDKELTGNMLRKYWVLHEDESRILIEKILEEPGLFLESLRHYAGSIILRVVYGYQTVPRNDRFLLLAEKVMGAFSLASQPGAWAVDIIPWLRHLPSWFPGTRFKQTAASWSQLHMDVMKGPFDWALSHQDSPLLIRPNFVSTVVNRSPDVLSAEDQDLLFWASGSLFGGGADTTVATLSSFFLAMALYPEVQATAQAELDKVLSGELPRLSDRPSLPYVECVMREVLRWNPIAPLGLAHLLTQDDVYNGYHIPDGSIMMVNVWSILRDPLVFPDPLEFRPDRFMNDNRAMETVSSVFGFGRRACSGVHFAEASMFIAIATALAQCNVSDAVNSRGEKVHRDVEYQTGTISHPEKFSCTIVPRVQL</sequence>
<dbReference type="GO" id="GO:0016705">
    <property type="term" value="F:oxidoreductase activity, acting on paired donors, with incorporation or reduction of molecular oxygen"/>
    <property type="evidence" value="ECO:0007669"/>
    <property type="project" value="InterPro"/>
</dbReference>
<evidence type="ECO:0000256" key="3">
    <source>
        <dbReference type="ARBA" id="ARBA00010617"/>
    </source>
</evidence>
<keyword evidence="8" id="KW-0503">Monooxygenase</keyword>
<dbReference type="InterPro" id="IPR002401">
    <property type="entry name" value="Cyt_P450_E_grp-I"/>
</dbReference>
<evidence type="ECO:0000313" key="12">
    <source>
        <dbReference type="Proteomes" id="UP000620124"/>
    </source>
</evidence>
<keyword evidence="10" id="KW-1133">Transmembrane helix</keyword>
<feature type="transmembrane region" description="Helical" evidence="10">
    <location>
        <begin position="42"/>
        <end position="63"/>
    </location>
</feature>
<dbReference type="InterPro" id="IPR036396">
    <property type="entry name" value="Cyt_P450_sf"/>
</dbReference>
<comment type="caution">
    <text evidence="11">The sequence shown here is derived from an EMBL/GenBank/DDBJ whole genome shotgun (WGS) entry which is preliminary data.</text>
</comment>
<dbReference type="AlphaFoldDB" id="A0A8H6X5S2"/>